<dbReference type="EMBL" id="QPKB01000002">
    <property type="protein sequence ID" value="RWR78334.1"/>
    <property type="molecule type" value="Genomic_DNA"/>
</dbReference>
<evidence type="ECO:0000256" key="3">
    <source>
        <dbReference type="SAM" id="Coils"/>
    </source>
</evidence>
<dbReference type="GO" id="GO:0045944">
    <property type="term" value="P:positive regulation of transcription by RNA polymerase II"/>
    <property type="evidence" value="ECO:0007669"/>
    <property type="project" value="TreeGrafter"/>
</dbReference>
<feature type="coiled-coil region" evidence="3">
    <location>
        <begin position="736"/>
        <end position="770"/>
    </location>
</feature>
<dbReference type="Pfam" id="PF11265">
    <property type="entry name" value="Med25_VWA"/>
    <property type="match status" value="1"/>
</dbReference>
<feature type="region of interest" description="Disordered" evidence="4">
    <location>
        <begin position="280"/>
        <end position="308"/>
    </location>
</feature>
<keyword evidence="3" id="KW-0175">Coiled coil</keyword>
<comment type="caution">
    <text evidence="6">The sequence shown here is derived from an EMBL/GenBank/DDBJ whole genome shotgun (WGS) entry which is preliminary data.</text>
</comment>
<dbReference type="GO" id="GO:0005667">
    <property type="term" value="C:transcription regulator complex"/>
    <property type="evidence" value="ECO:0007669"/>
    <property type="project" value="TreeGrafter"/>
</dbReference>
<proteinExistence type="inferred from homology"/>
<evidence type="ECO:0000256" key="2">
    <source>
        <dbReference type="ARBA" id="ARBA00019694"/>
    </source>
</evidence>
<sequence>MAEKQLIVAVEGTAAMGPFWNAMLTEYLDKIISFDFQSNEVLFLSNLIILRCRSFLAQVLSLHWLCLMHMDLIVNKVFPITDAACLVQRSGWTRDMDVFLQWLAAIPFTGGGFSEVAIAEGIAEALMMFSVTSNGNQTQPSVDWQKHCILVAASNPYSLPTPVSHPSVQKMEQSDSAEVQSESRLSDAETVAKSFSQCCVSLSVISPKQLPKLRTIYSAGKRNPRATDPAVDNAKNPQFLVLISENFMEARAALTRPGITNLAANQSPLKLDTAPVPPISGSAPTSIPSGAKVSDPHLDTIPKQNKSHREQRALAFEVNGSMMNRQPIPAGNIPTATVKVEPSTVASMVPGPPFSHLASHGASQGVPSLQFSSPSPTSQEMITSGDSVQEFKPMVSGMPQPLRPAGPAAANVSILNNLSQAQARQVISSASLAGGSSMGLQTMGGMTMHMISSGMSSSALPAAQTVLSSGQSGINSITGSGAIVGPGQVTQNTGLGSFTSATSTMSGNSNHGMSPPLGNLQGAVSMAQSVSGMGQGNLTSGAQLGQSGVGINQNIMNSLGPSGMPSGAGTMIPTPGMSQPVQVGLPSLGVNNGSAASMTLPQHASGPMQSQSKYLKVWEGALSGQRQGQPVFICRLEGYRNASASETLAADWPATMQIVRLISQDHMNNKQYVGKADFLVFRALNHHGFLGQLQEKKLCAVIQLTSQTLLLSVSDKASRLIGMLFPGDMVVFKPQISSQQQQLQQQQLQQQQQQQQQQLQQQQLQQHQQQQPQQLPQQQMVGAGMNQTFVQGPGRSQIMSQGQVPSQGPPSMPGSGFLS</sequence>
<protein>
    <recommendedName>
        <fullName evidence="2">Mediator of RNA polymerase II transcription subunit 25</fullName>
    </recommendedName>
</protein>
<dbReference type="Proteomes" id="UP000283530">
    <property type="component" value="Unassembled WGS sequence"/>
</dbReference>
<organism evidence="6 7">
    <name type="scientific">Cinnamomum micranthum f. kanehirae</name>
    <dbReference type="NCBI Taxonomy" id="337451"/>
    <lineage>
        <taxon>Eukaryota</taxon>
        <taxon>Viridiplantae</taxon>
        <taxon>Streptophyta</taxon>
        <taxon>Embryophyta</taxon>
        <taxon>Tracheophyta</taxon>
        <taxon>Spermatophyta</taxon>
        <taxon>Magnoliopsida</taxon>
        <taxon>Magnoliidae</taxon>
        <taxon>Laurales</taxon>
        <taxon>Lauraceae</taxon>
        <taxon>Cinnamomum</taxon>
    </lineage>
</organism>
<feature type="region of interest" description="Disordered" evidence="4">
    <location>
        <begin position="787"/>
        <end position="819"/>
    </location>
</feature>
<gene>
    <name evidence="6" type="ORF">CKAN_00686000</name>
</gene>
<feature type="domain" description="Mediator of RNA polymerase II transcription subunit 25 von Willebrand factor type A" evidence="5">
    <location>
        <begin position="84"/>
        <end position="245"/>
    </location>
</feature>
<evidence type="ECO:0000313" key="6">
    <source>
        <dbReference type="EMBL" id="RWR78334.1"/>
    </source>
</evidence>
<feature type="compositionally biased region" description="Polar residues" evidence="4">
    <location>
        <begin position="361"/>
        <end position="382"/>
    </location>
</feature>
<name>A0A443NIK9_9MAGN</name>
<evidence type="ECO:0000313" key="7">
    <source>
        <dbReference type="Proteomes" id="UP000283530"/>
    </source>
</evidence>
<evidence type="ECO:0000259" key="5">
    <source>
        <dbReference type="Pfam" id="PF11265"/>
    </source>
</evidence>
<dbReference type="PANTHER" id="PTHR12433">
    <property type="entry name" value="MEDIATOR OF RNA POLYMERASE II TRANSCRIPTION SUBUNIT 25"/>
    <property type="match status" value="1"/>
</dbReference>
<dbReference type="STRING" id="337451.A0A443NIK9"/>
<reference evidence="6 7" key="1">
    <citation type="journal article" date="2019" name="Nat. Plants">
        <title>Stout camphor tree genome fills gaps in understanding of flowering plant genome evolution.</title>
        <authorList>
            <person name="Chaw S.M."/>
            <person name="Liu Y.C."/>
            <person name="Wu Y.W."/>
            <person name="Wang H.Y."/>
            <person name="Lin C.I."/>
            <person name="Wu C.S."/>
            <person name="Ke H.M."/>
            <person name="Chang L.Y."/>
            <person name="Hsu C.Y."/>
            <person name="Yang H.T."/>
            <person name="Sudianto E."/>
            <person name="Hsu M.H."/>
            <person name="Wu K.P."/>
            <person name="Wang L.N."/>
            <person name="Leebens-Mack J.H."/>
            <person name="Tsai I.J."/>
        </authorList>
    </citation>
    <scope>NUCLEOTIDE SEQUENCE [LARGE SCALE GENOMIC DNA]</scope>
    <source>
        <strain evidence="7">cv. Chaw 1501</strain>
        <tissue evidence="6">Young leaves</tissue>
    </source>
</reference>
<dbReference type="PANTHER" id="PTHR12433:SF11">
    <property type="entry name" value="MEDIATOR OF RNA POLYMERASE II TRANSCRIPTION SUBUNIT 25"/>
    <property type="match status" value="1"/>
</dbReference>
<dbReference type="GO" id="GO:0016592">
    <property type="term" value="C:mediator complex"/>
    <property type="evidence" value="ECO:0007669"/>
    <property type="project" value="TreeGrafter"/>
</dbReference>
<dbReference type="AlphaFoldDB" id="A0A443NIK9"/>
<evidence type="ECO:0000256" key="1">
    <source>
        <dbReference type="ARBA" id="ARBA00009102"/>
    </source>
</evidence>
<keyword evidence="7" id="KW-1185">Reference proteome</keyword>
<accession>A0A443NIK9</accession>
<evidence type="ECO:0000256" key="4">
    <source>
        <dbReference type="SAM" id="MobiDB-lite"/>
    </source>
</evidence>
<dbReference type="InterPro" id="IPR021419">
    <property type="entry name" value="Mediator_Med25_VWA"/>
</dbReference>
<dbReference type="OrthoDB" id="7690434at2759"/>
<feature type="region of interest" description="Disordered" evidence="4">
    <location>
        <begin position="358"/>
        <end position="382"/>
    </location>
</feature>
<comment type="similarity">
    <text evidence="1">Belongs to the Mediator complex subunit 25 family.</text>
</comment>